<reference key="2">
    <citation type="submission" date="2011-05" db="EMBL/GenBank/DDBJ databases">
        <title>Complete genome sequence of the aerobic marine methanotroph Methylomonas methanica MC09.</title>
        <authorList>
            <person name="Boden R."/>
            <person name="Cunliffe M."/>
            <person name="Scanlan J."/>
            <person name="Moussard H."/>
            <person name="Kits K.D."/>
            <person name="Klotz M."/>
            <person name="Jetten M."/>
            <person name="Vuilleumier S."/>
            <person name="Han J."/>
            <person name="Peters L."/>
            <person name="Mikhailova N."/>
            <person name="Teshima H."/>
            <person name="Tapia R."/>
            <person name="Kyrpides N."/>
            <person name="Ivanova N."/>
            <person name="Pagani I."/>
            <person name="Cheng J.-F."/>
            <person name="Goodwin L."/>
            <person name="Han C."/>
            <person name="Hauser L."/>
            <person name="Land M."/>
            <person name="Lapidus A."/>
            <person name="Lucas S."/>
            <person name="Pitluck S."/>
            <person name="Woyke T."/>
            <person name="Stein L.Y."/>
            <person name="Murrell C."/>
        </authorList>
    </citation>
    <scope>NUCLEOTIDE SEQUENCE</scope>
    <source>
        <strain>MC09</strain>
    </source>
</reference>
<keyword evidence="3" id="KW-1185">Reference proteome</keyword>
<dbReference type="AlphaFoldDB" id="G0A2Y2"/>
<dbReference type="STRING" id="857087.Metme_4291"/>
<protein>
    <submittedName>
        <fullName evidence="2">Uncharacterized protein</fullName>
    </submittedName>
</protein>
<organism evidence="2 3">
    <name type="scientific">Methylomonas methanica (strain DSM 25384 / MC09)</name>
    <dbReference type="NCBI Taxonomy" id="857087"/>
    <lineage>
        <taxon>Bacteria</taxon>
        <taxon>Pseudomonadati</taxon>
        <taxon>Pseudomonadota</taxon>
        <taxon>Gammaproteobacteria</taxon>
        <taxon>Methylococcales</taxon>
        <taxon>Methylococcaceae</taxon>
        <taxon>Methylomonas</taxon>
    </lineage>
</organism>
<sequence>MRFATNCRQALYWLALSYFLTRVKRMSRYLLNRLSAIFWLVMIFSLFAKKSVADDYTACFNDTGSLSSAAVVTEHDRDT</sequence>
<proteinExistence type="predicted"/>
<keyword evidence="1" id="KW-0472">Membrane</keyword>
<gene>
    <name evidence="2" type="ordered locus">Metme_4291</name>
</gene>
<dbReference type="HOGENOM" id="CLU_2602006_0_0_6"/>
<dbReference type="Proteomes" id="UP000008888">
    <property type="component" value="Chromosome"/>
</dbReference>
<evidence type="ECO:0000313" key="2">
    <source>
        <dbReference type="EMBL" id="AEG02641.1"/>
    </source>
</evidence>
<evidence type="ECO:0000313" key="3">
    <source>
        <dbReference type="Proteomes" id="UP000008888"/>
    </source>
</evidence>
<accession>G0A2Y2</accession>
<feature type="transmembrane region" description="Helical" evidence="1">
    <location>
        <begin position="30"/>
        <end position="48"/>
    </location>
</feature>
<keyword evidence="1" id="KW-1133">Transmembrane helix</keyword>
<dbReference type="EMBL" id="CP002738">
    <property type="protein sequence ID" value="AEG02641.1"/>
    <property type="molecule type" value="Genomic_DNA"/>
</dbReference>
<reference evidence="2 3" key="1">
    <citation type="journal article" date="2011" name="J. Bacteriol.">
        <title>Complete Genome Sequence of the Aerobic Marine Methanotroph Methylomonas methanica MC09.</title>
        <authorList>
            <person name="Boden R."/>
            <person name="Cunliffe M."/>
            <person name="Scanlan J."/>
            <person name="Moussard H."/>
            <person name="Kits K.D."/>
            <person name="Klotz M.G."/>
            <person name="Jetten M.S."/>
            <person name="Vuilleumier S."/>
            <person name="Han J."/>
            <person name="Peters L."/>
            <person name="Mikhailova N."/>
            <person name="Teshima H."/>
            <person name="Tapia R."/>
            <person name="Kyrpides N."/>
            <person name="Ivanova N."/>
            <person name="Pagani I."/>
            <person name="Cheng J.F."/>
            <person name="Goodwin L."/>
            <person name="Han C."/>
            <person name="Hauser L."/>
            <person name="Land M.L."/>
            <person name="Lapidus A."/>
            <person name="Lucas S."/>
            <person name="Pitluck S."/>
            <person name="Woyke T."/>
            <person name="Stein L."/>
            <person name="Murrell J.C."/>
        </authorList>
    </citation>
    <scope>NUCLEOTIDE SEQUENCE [LARGE SCALE GENOMIC DNA]</scope>
    <source>
        <strain evidence="2 3">MC09</strain>
    </source>
</reference>
<name>G0A2Y2_METMM</name>
<evidence type="ECO:0000256" key="1">
    <source>
        <dbReference type="SAM" id="Phobius"/>
    </source>
</evidence>
<dbReference type="KEGG" id="mmt:Metme_4291"/>
<keyword evidence="1" id="KW-0812">Transmembrane</keyword>
<reference evidence="3" key="3">
    <citation type="submission" date="2011-05" db="EMBL/GenBank/DDBJ databases">
        <title>Complete sequence of Methylomonas methanica MC09.</title>
        <authorList>
            <consortium name="US DOE Joint Genome Institute"/>
            <person name="Lucas S."/>
            <person name="Han J."/>
            <person name="Lapidus A."/>
            <person name="Cheng J.-F."/>
            <person name="Goodwin L."/>
            <person name="Pitluck S."/>
            <person name="Peters L."/>
            <person name="Mikhailova N."/>
            <person name="Teshima H."/>
            <person name="Han C."/>
            <person name="Tapia R."/>
            <person name="Land M."/>
            <person name="Hauser L."/>
            <person name="Kyrpides N."/>
            <person name="Ivanova N."/>
            <person name="Pagani I."/>
            <person name="Stein L."/>
            <person name="Woyke T."/>
        </authorList>
    </citation>
    <scope>NUCLEOTIDE SEQUENCE [LARGE SCALE GENOMIC DNA]</scope>
    <source>
        <strain evidence="3">MC09</strain>
    </source>
</reference>